<name>A0A2W7ITM8_9PROT</name>
<dbReference type="AlphaFoldDB" id="A0A2W7ITM8"/>
<comment type="caution">
    <text evidence="3">The sequence shown here is derived from an EMBL/GenBank/DDBJ whole genome shotgun (WGS) entry which is preliminary data.</text>
</comment>
<dbReference type="Pfam" id="PF05787">
    <property type="entry name" value="PhoX"/>
    <property type="match status" value="1"/>
</dbReference>
<dbReference type="Proteomes" id="UP000249688">
    <property type="component" value="Unassembled WGS sequence"/>
</dbReference>
<keyword evidence="2" id="KW-0732">Signal</keyword>
<evidence type="ECO:0000256" key="2">
    <source>
        <dbReference type="SAM" id="SignalP"/>
    </source>
</evidence>
<feature type="region of interest" description="Disordered" evidence="1">
    <location>
        <begin position="465"/>
        <end position="488"/>
    </location>
</feature>
<evidence type="ECO:0000313" key="3">
    <source>
        <dbReference type="EMBL" id="PZW51186.1"/>
    </source>
</evidence>
<dbReference type="PANTHER" id="PTHR35399">
    <property type="entry name" value="SLR8030 PROTEIN"/>
    <property type="match status" value="1"/>
</dbReference>
<gene>
    <name evidence="3" type="ORF">C8P66_101408</name>
</gene>
<reference evidence="3 4" key="1">
    <citation type="submission" date="2018-06" db="EMBL/GenBank/DDBJ databases">
        <title>Genomic Encyclopedia of Archaeal and Bacterial Type Strains, Phase II (KMG-II): from individual species to whole genera.</title>
        <authorList>
            <person name="Goeker M."/>
        </authorList>
    </citation>
    <scope>NUCLEOTIDE SEQUENCE [LARGE SCALE GENOMIC DNA]</scope>
    <source>
        <strain evidence="3 4">DSM 24525</strain>
    </source>
</reference>
<accession>A0A2W7ITM8</accession>
<evidence type="ECO:0000256" key="1">
    <source>
        <dbReference type="SAM" id="MobiDB-lite"/>
    </source>
</evidence>
<dbReference type="OrthoDB" id="9801383at2"/>
<organism evidence="3 4">
    <name type="scientific">Humitalea rosea</name>
    <dbReference type="NCBI Taxonomy" id="990373"/>
    <lineage>
        <taxon>Bacteria</taxon>
        <taxon>Pseudomonadati</taxon>
        <taxon>Pseudomonadota</taxon>
        <taxon>Alphaproteobacteria</taxon>
        <taxon>Acetobacterales</taxon>
        <taxon>Roseomonadaceae</taxon>
        <taxon>Humitalea</taxon>
    </lineage>
</organism>
<protein>
    <recommendedName>
        <fullName evidence="5">WD40 repeat protein</fullName>
    </recommendedName>
</protein>
<dbReference type="EMBL" id="QKYU01000001">
    <property type="protein sequence ID" value="PZW51186.1"/>
    <property type="molecule type" value="Genomic_DNA"/>
</dbReference>
<dbReference type="RefSeq" id="WP_158537063.1">
    <property type="nucleotide sequence ID" value="NZ_QKYU01000001.1"/>
</dbReference>
<sequence>MIPRRPLLLAALLAPAAARAAAASAEDSPAPGLTREVLIRWGDRVAYDAPPFDPAHPAPEAAAAQFGWDGRICALVTPPLAADGVPRAVLAVAHPTVDPAMAWPGPQDRPAVAAAMQGASLLNLERQGTRWVVVDGGYQSRRLDAGSLCRISGPVTGPVTGLGEAVQGVLGVSGGCATPWGSLLLTEDDPADWMLRLRDLGPRFAEPRRFGWVVELDPQDPASLPVKRTALARFAHGDAAAALSADGRAVVFLTDRRPGGSLYRFVSSGPATAADALDAGTLAVATRSETGIRWVPLPGGPEALLQPQAAASAAAAIGFDTPSGLALAGARLVLACRGGTGTPDALNPRTGDGHLVEIASGGDWASEGMPARVLLAGQGALVTPDTVTAGPDGGLWVGTDRQGRGGQADALFAVSAEGAARPVYTVPRGGSAGGAAVTADRGALLTIARTPGAGPGATWAHPGTRWPQFDPALPPRTTLVSLTGPRPW</sequence>
<feature type="chain" id="PRO_5016045708" description="WD40 repeat protein" evidence="2">
    <location>
        <begin position="21"/>
        <end position="488"/>
    </location>
</feature>
<dbReference type="InterPro" id="IPR008557">
    <property type="entry name" value="PhoX"/>
</dbReference>
<dbReference type="SUPFAM" id="SSF63829">
    <property type="entry name" value="Calcium-dependent phosphotriesterase"/>
    <property type="match status" value="1"/>
</dbReference>
<proteinExistence type="predicted"/>
<feature type="signal peptide" evidence="2">
    <location>
        <begin position="1"/>
        <end position="20"/>
    </location>
</feature>
<keyword evidence="4" id="KW-1185">Reference proteome</keyword>
<dbReference type="PANTHER" id="PTHR35399:SF2">
    <property type="entry name" value="DUF839 DOMAIN-CONTAINING PROTEIN"/>
    <property type="match status" value="1"/>
</dbReference>
<evidence type="ECO:0008006" key="5">
    <source>
        <dbReference type="Google" id="ProtNLM"/>
    </source>
</evidence>
<evidence type="ECO:0000313" key="4">
    <source>
        <dbReference type="Proteomes" id="UP000249688"/>
    </source>
</evidence>